<sequence length="109" mass="12532">MYKVMLAVRVVQRGEVIRGYYHNLELPFVPAEGMRFEQGISTTMWETVSGQQIDPQVERVVYDLDERVIVCLFTVDAPLAASFWQNAAEVNPGQVCGVLRYFRHMPIPR</sequence>
<dbReference type="RefSeq" id="WP_078478451.1">
    <property type="nucleotide sequence ID" value="NZ_CP019952.1"/>
</dbReference>
<protein>
    <submittedName>
        <fullName evidence="1">Uncharacterized protein</fullName>
    </submittedName>
</protein>
<name>A0ABM6J1X5_9PSED</name>
<organism evidence="1 2">
    <name type="scientific">Pseudomonas parafulva</name>
    <dbReference type="NCBI Taxonomy" id="157782"/>
    <lineage>
        <taxon>Bacteria</taxon>
        <taxon>Pseudomonadati</taxon>
        <taxon>Pseudomonadota</taxon>
        <taxon>Gammaproteobacteria</taxon>
        <taxon>Pseudomonadales</taxon>
        <taxon>Pseudomonadaceae</taxon>
        <taxon>Pseudomonas</taxon>
    </lineage>
</organism>
<accession>A0ABM6J1X5</accession>
<dbReference type="Proteomes" id="UP000191010">
    <property type="component" value="Chromosome"/>
</dbReference>
<proteinExistence type="predicted"/>
<evidence type="ECO:0000313" key="1">
    <source>
        <dbReference type="EMBL" id="AQW68387.1"/>
    </source>
</evidence>
<keyword evidence="2" id="KW-1185">Reference proteome</keyword>
<reference evidence="1 2" key="1">
    <citation type="submission" date="2017-02" db="EMBL/GenBank/DDBJ databases">
        <authorList>
            <person name="Guo L."/>
        </authorList>
    </citation>
    <scope>NUCLEOTIDE SEQUENCE [LARGE SCALE GENOMIC DNA]</scope>
    <source>
        <strain evidence="1 2">PRS09-11288</strain>
    </source>
</reference>
<gene>
    <name evidence="1" type="ORF">B2J77_09250</name>
</gene>
<evidence type="ECO:0000313" key="2">
    <source>
        <dbReference type="Proteomes" id="UP000191010"/>
    </source>
</evidence>
<dbReference type="EMBL" id="CP019952">
    <property type="protein sequence ID" value="AQW68387.1"/>
    <property type="molecule type" value="Genomic_DNA"/>
</dbReference>